<name>A0AAE3QTY2_9BACT</name>
<dbReference type="PANTHER" id="PTHR31303:SF1">
    <property type="entry name" value="CTP-DEPENDENT DIACYLGLYCEROL KINASE 1"/>
    <property type="match status" value="1"/>
</dbReference>
<dbReference type="GO" id="GO:0004605">
    <property type="term" value="F:phosphatidate cytidylyltransferase activity"/>
    <property type="evidence" value="ECO:0007669"/>
    <property type="project" value="UniProtKB-EC"/>
</dbReference>
<feature type="transmembrane region" description="Helical" evidence="1">
    <location>
        <begin position="63"/>
        <end position="81"/>
    </location>
</feature>
<feature type="transmembrane region" description="Helical" evidence="1">
    <location>
        <begin position="6"/>
        <end position="28"/>
    </location>
</feature>
<organism evidence="2 5">
    <name type="scientific">Xanthocytophaga flava</name>
    <dbReference type="NCBI Taxonomy" id="3048013"/>
    <lineage>
        <taxon>Bacteria</taxon>
        <taxon>Pseudomonadati</taxon>
        <taxon>Bacteroidota</taxon>
        <taxon>Cytophagia</taxon>
        <taxon>Cytophagales</taxon>
        <taxon>Rhodocytophagaceae</taxon>
        <taxon>Xanthocytophaga</taxon>
    </lineage>
</organism>
<accession>A0AAE3QTY2</accession>
<evidence type="ECO:0000313" key="4">
    <source>
        <dbReference type="Proteomes" id="UP001228581"/>
    </source>
</evidence>
<reference evidence="2 4" key="1">
    <citation type="submission" date="2023-05" db="EMBL/GenBank/DDBJ databases">
        <authorList>
            <person name="Zhang X."/>
        </authorList>
    </citation>
    <scope>NUCLEOTIDE SEQUENCE</scope>
    <source>
        <strain evidence="3 4">DM2B3-1</strain>
        <strain evidence="2">YF14B1</strain>
    </source>
</reference>
<dbReference type="GO" id="GO:0004143">
    <property type="term" value="F:ATP-dependent diacylglycerol kinase activity"/>
    <property type="evidence" value="ECO:0007669"/>
    <property type="project" value="InterPro"/>
</dbReference>
<evidence type="ECO:0000313" key="2">
    <source>
        <dbReference type="EMBL" id="MDJ1483191.1"/>
    </source>
</evidence>
<sequence>MMQVSEMQLSILFVVAFLLLILITEWLHKKLHVDSEICRKFLHVSGGFLTLLFPLFFKSYLWVLLLCTLAFTILLATRILGKLSSVHQVRRKSIGSVIFPIPICICFWVSENLNNTLLFHLPVLVLSISDTFAEIGGKKWGHTSMRFSGGKTLIGSIFFAASCLVISLFVFSIGSSLNIAQQLFFSLIITLCATLTESVSFKGLDNLTVPIVVLLVLTSLEKSIL</sequence>
<dbReference type="AlphaFoldDB" id="A0AAE3QTY2"/>
<keyword evidence="1" id="KW-0472">Membrane</keyword>
<proteinExistence type="predicted"/>
<gene>
    <name evidence="2" type="ORF">QNI16_22020</name>
    <name evidence="3" type="ORF">QNI19_15255</name>
</gene>
<evidence type="ECO:0000313" key="5">
    <source>
        <dbReference type="Proteomes" id="UP001241110"/>
    </source>
</evidence>
<keyword evidence="1" id="KW-1133">Transmembrane helix</keyword>
<dbReference type="EMBL" id="JASJOT010000009">
    <property type="protein sequence ID" value="MDJ1494300.1"/>
    <property type="molecule type" value="Genomic_DNA"/>
</dbReference>
<dbReference type="RefSeq" id="WP_313982824.1">
    <property type="nucleotide sequence ID" value="NZ_JASJOR010000012.1"/>
</dbReference>
<comment type="caution">
    <text evidence="2">The sequence shown here is derived from an EMBL/GenBank/DDBJ whole genome shotgun (WGS) entry which is preliminary data.</text>
</comment>
<keyword evidence="2" id="KW-0548">Nucleotidyltransferase</keyword>
<keyword evidence="1" id="KW-0812">Transmembrane</keyword>
<evidence type="ECO:0000313" key="3">
    <source>
        <dbReference type="EMBL" id="MDJ1494300.1"/>
    </source>
</evidence>
<dbReference type="InterPro" id="IPR037997">
    <property type="entry name" value="Dgk1-like"/>
</dbReference>
<dbReference type="Proteomes" id="UP001228581">
    <property type="component" value="Unassembled WGS sequence"/>
</dbReference>
<dbReference type="EMBL" id="JASJOS010000010">
    <property type="protein sequence ID" value="MDJ1483191.1"/>
    <property type="molecule type" value="Genomic_DNA"/>
</dbReference>
<feature type="transmembrane region" description="Helical" evidence="1">
    <location>
        <begin position="153"/>
        <end position="173"/>
    </location>
</feature>
<protein>
    <submittedName>
        <fullName evidence="2">Phosphatidate cytidylyltransferase</fullName>
        <ecNumber evidence="2">2.7.7.41</ecNumber>
    </submittedName>
</protein>
<dbReference type="EC" id="2.7.7.41" evidence="2"/>
<dbReference type="PANTHER" id="PTHR31303">
    <property type="entry name" value="CTP-DEPENDENT DIACYLGLYCEROL KINASE 1"/>
    <property type="match status" value="1"/>
</dbReference>
<feature type="transmembrane region" description="Helical" evidence="1">
    <location>
        <begin position="93"/>
        <end position="110"/>
    </location>
</feature>
<dbReference type="Pfam" id="PF01148">
    <property type="entry name" value="CTP_transf_1"/>
    <property type="match status" value="1"/>
</dbReference>
<keyword evidence="4" id="KW-1185">Reference proteome</keyword>
<keyword evidence="2" id="KW-0808">Transferase</keyword>
<dbReference type="Proteomes" id="UP001241110">
    <property type="component" value="Unassembled WGS sequence"/>
</dbReference>
<evidence type="ECO:0000256" key="1">
    <source>
        <dbReference type="SAM" id="Phobius"/>
    </source>
</evidence>